<feature type="region of interest" description="Disordered" evidence="1">
    <location>
        <begin position="54"/>
        <end position="95"/>
    </location>
</feature>
<keyword evidence="2" id="KW-1133">Transmembrane helix</keyword>
<evidence type="ECO:0008006" key="5">
    <source>
        <dbReference type="Google" id="ProtNLM"/>
    </source>
</evidence>
<organism evidence="3 4">
    <name type="scientific">Streptacidiphilus jeojiensis</name>
    <dbReference type="NCBI Taxonomy" id="3229225"/>
    <lineage>
        <taxon>Bacteria</taxon>
        <taxon>Bacillati</taxon>
        <taxon>Actinomycetota</taxon>
        <taxon>Actinomycetes</taxon>
        <taxon>Kitasatosporales</taxon>
        <taxon>Streptomycetaceae</taxon>
        <taxon>Streptacidiphilus</taxon>
    </lineage>
</organism>
<keyword evidence="4" id="KW-1185">Reference proteome</keyword>
<feature type="region of interest" description="Disordered" evidence="1">
    <location>
        <begin position="802"/>
        <end position="886"/>
    </location>
</feature>
<keyword evidence="2" id="KW-0812">Transmembrane</keyword>
<feature type="compositionally biased region" description="Polar residues" evidence="1">
    <location>
        <begin position="339"/>
        <end position="350"/>
    </location>
</feature>
<keyword evidence="2" id="KW-0472">Membrane</keyword>
<feature type="compositionally biased region" description="Low complexity" evidence="1">
    <location>
        <begin position="804"/>
        <end position="826"/>
    </location>
</feature>
<evidence type="ECO:0000256" key="2">
    <source>
        <dbReference type="SAM" id="Phobius"/>
    </source>
</evidence>
<proteinExistence type="predicted"/>
<evidence type="ECO:0000256" key="1">
    <source>
        <dbReference type="SAM" id="MobiDB-lite"/>
    </source>
</evidence>
<comment type="caution">
    <text evidence="3">The sequence shown here is derived from an EMBL/GenBank/DDBJ whole genome shotgun (WGS) entry which is preliminary data.</text>
</comment>
<dbReference type="SUPFAM" id="SSF53850">
    <property type="entry name" value="Periplasmic binding protein-like II"/>
    <property type="match status" value="1"/>
</dbReference>
<gene>
    <name evidence="3" type="ORF">ABUW04_36940</name>
</gene>
<feature type="compositionally biased region" description="Low complexity" evidence="1">
    <location>
        <begin position="875"/>
        <end position="885"/>
    </location>
</feature>
<dbReference type="Proteomes" id="UP001592581">
    <property type="component" value="Unassembled WGS sequence"/>
</dbReference>
<feature type="region of interest" description="Disordered" evidence="1">
    <location>
        <begin position="331"/>
        <end position="350"/>
    </location>
</feature>
<feature type="compositionally biased region" description="Gly residues" evidence="1">
    <location>
        <begin position="827"/>
        <end position="874"/>
    </location>
</feature>
<dbReference type="EMBL" id="JBEUKS010000020">
    <property type="protein sequence ID" value="MFC1443838.1"/>
    <property type="molecule type" value="Genomic_DNA"/>
</dbReference>
<dbReference type="RefSeq" id="WP_380568719.1">
    <property type="nucleotide sequence ID" value="NZ_JBEUKS010000020.1"/>
</dbReference>
<feature type="transmembrane region" description="Helical" evidence="2">
    <location>
        <begin position="908"/>
        <end position="930"/>
    </location>
</feature>
<protein>
    <recommendedName>
        <fullName evidence="5">PBP domain-containing protein</fullName>
    </recommendedName>
</protein>
<dbReference type="Gene3D" id="3.40.190.10">
    <property type="entry name" value="Periplasmic binding protein-like II"/>
    <property type="match status" value="2"/>
</dbReference>
<sequence>MRLLRRAVPTRVALRSRILRTVAAAAVLVTAGLGYASQNLDRPATGTAAVGSAASPSIQVDPMTGSAVPIDPTAGSGTTTSGSGTAVGGSTAGPKAPVVSATESALLPGHPVAASAAAVKAVTGSSKAVSPAAVSSAEGSAVTVTGSGPFAGLAVTVAQTVDLVDQVVQVTWTGGKPTQPNPTTFATDYLELMECWGDAATGPDRTQCEYGADRGDSRGGDYVASRQLNYGNLVDPAEPLKQTKPNVNVYTPFTSWKGVTESGADSQFFDAGTTNEVPFAPTRANGTGQVFFETMTGMEAAGLGCGEVDANQKTTPTEGRQCWLVVVPRGETEVDGNPPSGNSGKLESSPLSTSNWAHRLVVPLHFAPLGLNCPIGANEQLTFGSELVEEAIVRWQPVLCRKTTSIFGYTPNTDNSARQALTAGTDPGLEYITDPVPVDSVKTGATPVYAPLTLSGVTIAFDVQSQSYSGTPAATRLLDGQRIPQIKLTPRLVAKLLTQSYRYAVNYQATDVQSNPLDLTSDPDFLALNPAFADLYFPSRIPDMLVPEGQSDTARHLWAWVLADPDARAFLSGTKDPWGMVVNPNYTLDTLNLPRDDFPKKDPFCQQFPNDPDKRPAWCTQDAHPYALDLHDAARSASRGDTLSKSIWDATATPPQLKKGNPEPQGQIGILAVTDTATAARYGLDTAELLNGNGEYVAPTADSLLAGAAAMTEVPGTGVLTESPTTKAAGAYPLTMVSYAATVPTLLQPDEGAAYASLIRFAVGDGQTPGVAPGQLGDGYVPLPESLRTTALAAAQTIVDDTPKTTAGSSPSSAPSTGKAHASATAGSGGSSGGGSTGGSGTGGSGTGGSTGGSGSKGAGGSGGTGSGGSGGSTGAPSPSPSHSTVVLAPSATPVVTLARTARTDAGAFHYLLLGLLAAGAAAALAGPLLPRYLRRRRS</sequence>
<reference evidence="3 4" key="1">
    <citation type="submission" date="2024-06" db="EMBL/GenBank/DDBJ databases">
        <authorList>
            <person name="Lee S.D."/>
        </authorList>
    </citation>
    <scope>NUCLEOTIDE SEQUENCE [LARGE SCALE GENOMIC DNA]</scope>
    <source>
        <strain evidence="3 4">N1-10</strain>
    </source>
</reference>
<accession>A0ABV6XZZ4</accession>
<feature type="compositionally biased region" description="Low complexity" evidence="1">
    <location>
        <begin position="73"/>
        <end position="84"/>
    </location>
</feature>
<evidence type="ECO:0000313" key="4">
    <source>
        <dbReference type="Proteomes" id="UP001592581"/>
    </source>
</evidence>
<name>A0ABV6XZZ4_9ACTN</name>
<evidence type="ECO:0000313" key="3">
    <source>
        <dbReference type="EMBL" id="MFC1443838.1"/>
    </source>
</evidence>